<evidence type="ECO:0000313" key="3">
    <source>
        <dbReference type="Proteomes" id="UP000015354"/>
    </source>
</evidence>
<feature type="compositionally biased region" description="Basic and acidic residues" evidence="1">
    <location>
        <begin position="75"/>
        <end position="95"/>
    </location>
</feature>
<name>S9TE59_9TRYP</name>
<evidence type="ECO:0000256" key="1">
    <source>
        <dbReference type="SAM" id="MobiDB-lite"/>
    </source>
</evidence>
<dbReference type="Proteomes" id="UP000015354">
    <property type="component" value="Unassembled WGS sequence"/>
</dbReference>
<protein>
    <submittedName>
        <fullName evidence="2">Uncharacterized protein</fullName>
    </submittedName>
</protein>
<accession>S9TE59</accession>
<reference evidence="2 3" key="1">
    <citation type="journal article" date="2013" name="PLoS ONE">
        <title>Predicting the Proteins of Angomonas deanei, Strigomonas culicis and Their Respective Endosymbionts Reveals New Aspects of the Trypanosomatidae Family.</title>
        <authorList>
            <person name="Motta M.C."/>
            <person name="Martins A.C."/>
            <person name="de Souza S.S."/>
            <person name="Catta-Preta C.M."/>
            <person name="Silva R."/>
            <person name="Klein C.C."/>
            <person name="de Almeida L.G."/>
            <person name="de Lima Cunha O."/>
            <person name="Ciapina L.P."/>
            <person name="Brocchi M."/>
            <person name="Colabardini A.C."/>
            <person name="de Araujo Lima B."/>
            <person name="Machado C.R."/>
            <person name="de Almeida Soares C.M."/>
            <person name="Probst C.M."/>
            <person name="de Menezes C.B."/>
            <person name="Thompson C.E."/>
            <person name="Bartholomeu D.C."/>
            <person name="Gradia D.F."/>
            <person name="Pavoni D.P."/>
            <person name="Grisard E.C."/>
            <person name="Fantinatti-Garboggini F."/>
            <person name="Marchini F.K."/>
            <person name="Rodrigues-Luiz G.F."/>
            <person name="Wagner G."/>
            <person name="Goldman G.H."/>
            <person name="Fietto J.L."/>
            <person name="Elias M.C."/>
            <person name="Goldman M.H."/>
            <person name="Sagot M.F."/>
            <person name="Pereira M."/>
            <person name="Stoco P.H."/>
            <person name="de Mendonca-Neto R.P."/>
            <person name="Teixeira S.M."/>
            <person name="Maciel T.E."/>
            <person name="de Oliveira Mendes T.A."/>
            <person name="Urmenyi T.P."/>
            <person name="de Souza W."/>
            <person name="Schenkman S."/>
            <person name="de Vasconcelos A.T."/>
        </authorList>
    </citation>
    <scope>NUCLEOTIDE SEQUENCE [LARGE SCALE GENOMIC DNA]</scope>
</reference>
<dbReference type="EMBL" id="ATMH01011338">
    <property type="protein sequence ID" value="EPY16342.1"/>
    <property type="molecule type" value="Genomic_DNA"/>
</dbReference>
<evidence type="ECO:0000313" key="2">
    <source>
        <dbReference type="EMBL" id="EPY16342.1"/>
    </source>
</evidence>
<comment type="caution">
    <text evidence="2">The sequence shown here is derived from an EMBL/GenBank/DDBJ whole genome shotgun (WGS) entry which is preliminary data.</text>
</comment>
<organism evidence="2 3">
    <name type="scientific">Strigomonas culicis</name>
    <dbReference type="NCBI Taxonomy" id="28005"/>
    <lineage>
        <taxon>Eukaryota</taxon>
        <taxon>Discoba</taxon>
        <taxon>Euglenozoa</taxon>
        <taxon>Kinetoplastea</taxon>
        <taxon>Metakinetoplastina</taxon>
        <taxon>Trypanosomatida</taxon>
        <taxon>Trypanosomatidae</taxon>
        <taxon>Strigomonadinae</taxon>
        <taxon>Strigomonas</taxon>
    </lineage>
</organism>
<keyword evidence="3" id="KW-1185">Reference proteome</keyword>
<proteinExistence type="predicted"/>
<feature type="region of interest" description="Disordered" evidence="1">
    <location>
        <begin position="73"/>
        <end position="95"/>
    </location>
</feature>
<sequence length="95" mass="11217">MSLEECGAVLDKHLSKAGCVTQLQRNFWLQYMLRRHILLKHSDQFNLNEIHQKHGSTTMSTMLNQVRCAVTMSDSGKRKDGPHEEMIYWREEKKR</sequence>
<dbReference type="AlphaFoldDB" id="S9TE59"/>
<gene>
    <name evidence="2" type="ORF">STCU_11383</name>
</gene>